<evidence type="ECO:0000256" key="2">
    <source>
        <dbReference type="ARBA" id="ARBA00022679"/>
    </source>
</evidence>
<dbReference type="InterPro" id="IPR001173">
    <property type="entry name" value="Glyco_trans_2-like"/>
</dbReference>
<dbReference type="EMBL" id="BJUY01000005">
    <property type="protein sequence ID" value="GEK91065.1"/>
    <property type="molecule type" value="Genomic_DNA"/>
</dbReference>
<comment type="caution">
    <text evidence="4">The sequence shown here is derived from an EMBL/GenBank/DDBJ whole genome shotgun (WGS) entry which is preliminary data.</text>
</comment>
<dbReference type="GO" id="GO:0016757">
    <property type="term" value="F:glycosyltransferase activity"/>
    <property type="evidence" value="ECO:0007669"/>
    <property type="project" value="UniProtKB-KW"/>
</dbReference>
<dbReference type="PANTHER" id="PTHR22916:SF51">
    <property type="entry name" value="GLYCOSYLTRANSFERASE EPSH-RELATED"/>
    <property type="match status" value="1"/>
</dbReference>
<keyword evidence="2 4" id="KW-0808">Transferase</keyword>
<name>A0A511AS83_9LACT</name>
<feature type="domain" description="Glycosyltransferase 2-like" evidence="3">
    <location>
        <begin position="5"/>
        <end position="156"/>
    </location>
</feature>
<dbReference type="PANTHER" id="PTHR22916">
    <property type="entry name" value="GLYCOSYLTRANSFERASE"/>
    <property type="match status" value="1"/>
</dbReference>
<proteinExistence type="predicted"/>
<accession>A0A511AS83</accession>
<dbReference type="AlphaFoldDB" id="A0A511AS83"/>
<protein>
    <submittedName>
        <fullName evidence="4">Glycosyl transferase</fullName>
    </submittedName>
</protein>
<dbReference type="OrthoDB" id="8773442at2"/>
<evidence type="ECO:0000313" key="4">
    <source>
        <dbReference type="EMBL" id="GEK91065.1"/>
    </source>
</evidence>
<dbReference type="Pfam" id="PF00535">
    <property type="entry name" value="Glycos_transf_2"/>
    <property type="match status" value="1"/>
</dbReference>
<gene>
    <name evidence="4" type="ORF">AKA01nite_06870</name>
</gene>
<evidence type="ECO:0000256" key="1">
    <source>
        <dbReference type="ARBA" id="ARBA00022676"/>
    </source>
</evidence>
<reference evidence="4 5" key="1">
    <citation type="submission" date="2019-07" db="EMBL/GenBank/DDBJ databases">
        <title>Whole genome shotgun sequence of Alkalibacterium kapii NBRC 103247.</title>
        <authorList>
            <person name="Hosoyama A."/>
            <person name="Uohara A."/>
            <person name="Ohji S."/>
            <person name="Ichikawa N."/>
        </authorList>
    </citation>
    <scope>NUCLEOTIDE SEQUENCE [LARGE SCALE GENOMIC DNA]</scope>
    <source>
        <strain evidence="4 5">NBRC 103247</strain>
    </source>
</reference>
<organism evidence="4 5">
    <name type="scientific">Alkalibacterium kapii</name>
    <dbReference type="NCBI Taxonomy" id="426704"/>
    <lineage>
        <taxon>Bacteria</taxon>
        <taxon>Bacillati</taxon>
        <taxon>Bacillota</taxon>
        <taxon>Bacilli</taxon>
        <taxon>Lactobacillales</taxon>
        <taxon>Carnobacteriaceae</taxon>
        <taxon>Alkalibacterium</taxon>
    </lineage>
</organism>
<dbReference type="InterPro" id="IPR029044">
    <property type="entry name" value="Nucleotide-diphossugar_trans"/>
</dbReference>
<evidence type="ECO:0000313" key="5">
    <source>
        <dbReference type="Proteomes" id="UP000321662"/>
    </source>
</evidence>
<dbReference type="SUPFAM" id="SSF53448">
    <property type="entry name" value="Nucleotide-diphospho-sugar transferases"/>
    <property type="match status" value="1"/>
</dbReference>
<dbReference type="Gene3D" id="3.90.550.10">
    <property type="entry name" value="Spore Coat Polysaccharide Biosynthesis Protein SpsA, Chain A"/>
    <property type="match status" value="1"/>
</dbReference>
<keyword evidence="1" id="KW-0328">Glycosyltransferase</keyword>
<dbReference type="Proteomes" id="UP000321662">
    <property type="component" value="Unassembled WGS sequence"/>
</dbReference>
<dbReference type="RefSeq" id="WP_146923817.1">
    <property type="nucleotide sequence ID" value="NZ_BJUY01000005.1"/>
</dbReference>
<keyword evidence="5" id="KW-1185">Reference proteome</keyword>
<dbReference type="CDD" id="cd00761">
    <property type="entry name" value="Glyco_tranf_GTA_type"/>
    <property type="match status" value="1"/>
</dbReference>
<evidence type="ECO:0000259" key="3">
    <source>
        <dbReference type="Pfam" id="PF00535"/>
    </source>
</evidence>
<sequence>MFPVSIIMPIYNVKEHLARAIDSALDQKEILAEIILVDDGSTDGSAEICDDYAEREPLLVKVLHQENKGSGPARNAGMDQANGEYIYFADPDDYFDRQLLKDNYRLAKETRPDIVVFGYTEEKAGKPNDREVKLPNFPQLTTQKGFRKHFVNVYQFSPYALWNKLYKKSFLKKHHIRFTSQKTGQDALFNIDVYNYLTTLSVNRNVYYHYVTHSGSSVNRYRPDRYLMEDNIAQAFEEMIKGWGEEYAFSQLIAQEYFNSVYIETNNLVHKDCPLTNEEKVKRLKDIWQYVGVEKIVPYKKSDANPFRYMLLKKLKQKKFEQALFLMKSRNRVAEKYTRTFGKIKNLLNT</sequence>